<proteinExistence type="inferred from homology"/>
<feature type="transmembrane region" description="Helical" evidence="7">
    <location>
        <begin position="129"/>
        <end position="147"/>
    </location>
</feature>
<feature type="transmembrane region" description="Helical" evidence="7">
    <location>
        <begin position="407"/>
        <end position="428"/>
    </location>
</feature>
<organism evidence="8 9">
    <name type="scientific">Eiseniibacteriota bacterium</name>
    <dbReference type="NCBI Taxonomy" id="2212470"/>
    <lineage>
        <taxon>Bacteria</taxon>
        <taxon>Candidatus Eiseniibacteriota</taxon>
    </lineage>
</organism>
<evidence type="ECO:0000256" key="2">
    <source>
        <dbReference type="ARBA" id="ARBA00006434"/>
    </source>
</evidence>
<dbReference type="PROSITE" id="PS50283">
    <property type="entry name" value="NA_SOLUT_SYMP_3"/>
    <property type="match status" value="1"/>
</dbReference>
<evidence type="ECO:0000256" key="6">
    <source>
        <dbReference type="RuleBase" id="RU362091"/>
    </source>
</evidence>
<gene>
    <name evidence="8" type="ORF">KJ970_17570</name>
</gene>
<dbReference type="CDD" id="cd11477">
    <property type="entry name" value="SLC5sbd_u1"/>
    <property type="match status" value="1"/>
</dbReference>
<dbReference type="AlphaFoldDB" id="A0A948S016"/>
<evidence type="ECO:0000256" key="4">
    <source>
        <dbReference type="ARBA" id="ARBA00022989"/>
    </source>
</evidence>
<feature type="transmembrane region" description="Helical" evidence="7">
    <location>
        <begin position="379"/>
        <end position="400"/>
    </location>
</feature>
<dbReference type="InterPro" id="IPR001734">
    <property type="entry name" value="Na/solute_symporter"/>
</dbReference>
<keyword evidence="4 7" id="KW-1133">Transmembrane helix</keyword>
<dbReference type="PANTHER" id="PTHR11819">
    <property type="entry name" value="SOLUTE CARRIER FAMILY 5"/>
    <property type="match status" value="1"/>
</dbReference>
<dbReference type="Gene3D" id="1.20.1730.10">
    <property type="entry name" value="Sodium/glucose cotransporter"/>
    <property type="match status" value="1"/>
</dbReference>
<dbReference type="Proteomes" id="UP000777784">
    <property type="component" value="Unassembled WGS sequence"/>
</dbReference>
<keyword evidence="5 7" id="KW-0472">Membrane</keyword>
<dbReference type="Pfam" id="PF00474">
    <property type="entry name" value="SSF"/>
    <property type="match status" value="1"/>
</dbReference>
<feature type="transmembrane region" description="Helical" evidence="7">
    <location>
        <begin position="186"/>
        <end position="204"/>
    </location>
</feature>
<feature type="transmembrane region" description="Helical" evidence="7">
    <location>
        <begin position="240"/>
        <end position="259"/>
    </location>
</feature>
<protein>
    <submittedName>
        <fullName evidence="8">Na+:solute symporter</fullName>
    </submittedName>
</protein>
<dbReference type="GO" id="GO:0005886">
    <property type="term" value="C:plasma membrane"/>
    <property type="evidence" value="ECO:0007669"/>
    <property type="project" value="TreeGrafter"/>
</dbReference>
<evidence type="ECO:0000313" key="9">
    <source>
        <dbReference type="Proteomes" id="UP000777784"/>
    </source>
</evidence>
<feature type="transmembrane region" description="Helical" evidence="7">
    <location>
        <begin position="541"/>
        <end position="561"/>
    </location>
</feature>
<dbReference type="GO" id="GO:0005412">
    <property type="term" value="F:D-glucose:sodium symporter activity"/>
    <property type="evidence" value="ECO:0007669"/>
    <property type="project" value="TreeGrafter"/>
</dbReference>
<feature type="transmembrane region" description="Helical" evidence="7">
    <location>
        <begin position="159"/>
        <end position="180"/>
    </location>
</feature>
<feature type="transmembrane region" description="Helical" evidence="7">
    <location>
        <begin position="78"/>
        <end position="98"/>
    </location>
</feature>
<reference evidence="8" key="1">
    <citation type="submission" date="2021-05" db="EMBL/GenBank/DDBJ databases">
        <title>Energy efficiency and biological interactions define the core microbiome of deep oligotrophic groundwater.</title>
        <authorList>
            <person name="Mehrshad M."/>
            <person name="Lopez-Fernandez M."/>
            <person name="Bell E."/>
            <person name="Bernier-Latmani R."/>
            <person name="Bertilsson S."/>
            <person name="Dopson M."/>
        </authorList>
    </citation>
    <scope>NUCLEOTIDE SEQUENCE</scope>
    <source>
        <strain evidence="8">Modern_marine.mb.64</strain>
    </source>
</reference>
<evidence type="ECO:0000313" key="8">
    <source>
        <dbReference type="EMBL" id="MBU2692729.1"/>
    </source>
</evidence>
<accession>A0A948S016</accession>
<evidence type="ECO:0000256" key="5">
    <source>
        <dbReference type="ARBA" id="ARBA00023136"/>
    </source>
</evidence>
<feature type="transmembrane region" description="Helical" evidence="7">
    <location>
        <begin position="45"/>
        <end position="69"/>
    </location>
</feature>
<comment type="caution">
    <text evidence="8">The sequence shown here is derived from an EMBL/GenBank/DDBJ whole genome shotgun (WGS) entry which is preliminary data.</text>
</comment>
<dbReference type="EMBL" id="JAHJDP010000099">
    <property type="protein sequence ID" value="MBU2692729.1"/>
    <property type="molecule type" value="Genomic_DNA"/>
</dbReference>
<keyword evidence="3 7" id="KW-0812">Transmembrane</keyword>
<dbReference type="InterPro" id="IPR038377">
    <property type="entry name" value="Na/Glc_symporter_sf"/>
</dbReference>
<dbReference type="PANTHER" id="PTHR11819:SF77">
    <property type="entry name" value="SODIUM_GLUCOSE COTRANSPORT PROTEIN"/>
    <property type="match status" value="1"/>
</dbReference>
<evidence type="ECO:0000256" key="7">
    <source>
        <dbReference type="SAM" id="Phobius"/>
    </source>
</evidence>
<comment type="similarity">
    <text evidence="2 6">Belongs to the sodium:solute symporter (SSF) (TC 2.A.21) family.</text>
</comment>
<name>A0A948S016_UNCEI</name>
<feature type="transmembrane region" description="Helical" evidence="7">
    <location>
        <begin position="7"/>
        <end position="25"/>
    </location>
</feature>
<feature type="transmembrane region" description="Helical" evidence="7">
    <location>
        <begin position="299"/>
        <end position="316"/>
    </location>
</feature>
<evidence type="ECO:0000256" key="1">
    <source>
        <dbReference type="ARBA" id="ARBA00004141"/>
    </source>
</evidence>
<evidence type="ECO:0000256" key="3">
    <source>
        <dbReference type="ARBA" id="ARBA00022692"/>
    </source>
</evidence>
<sequence length="596" mass="66623">MNLVTLDWLILALYAILVLGIGIFYSRRASRNTEEFFLSGRQLPWWIAGTSMVATTFAADTPLVVTAYVRSGGVTANWIWFNFAISHALTTFFLAALWRRARVVTDVEFCELRYGSGEGAFLRGFKGGFYSFVTNSVVLGWVILAMATISEEVLGFPKLLTIGACILLATVYASLSGLWGVVMTDLFQFCTAMLGSILLMVLAIDHVGGLSGFAKLIPSLMDSSGEPAMRMMPPVFRGPGAAKGVFWGFIVAISIQWWSWKYSDGGGVLIQRMSASKNERHATLSMLWFSFLNYAVRPWPWFVVALVSIAVFPDLTDHKAAYPKMMSTFLGPGWLGLMFAAMLAAFMSTIDTHMNLASSYFVNDIYRRFMKRNASERHYLWISRASGLGFLIIGSLIALFNTSIRGLFEFLLQLVSGAGAVFLFRWFWWRLNAWSELSAMISSLTVATLLNLSNRWGWIGHTFASHEIMAINVFLSGLVWLTVSYLTKPTPWPVLEAFYKRTRPPGLWRPVRGRFRKAETDDSSDSYTNVRHFPTRQRWEGVLLALILIYGALFGLGHILYGHFLRGGLLCLLGVASFLRIRKIPALSGNGQHSGN</sequence>
<feature type="transmembrane region" description="Helical" evidence="7">
    <location>
        <begin position="328"/>
        <end position="350"/>
    </location>
</feature>
<comment type="subcellular location">
    <subcellularLocation>
        <location evidence="1">Membrane</location>
        <topology evidence="1">Multi-pass membrane protein</topology>
    </subcellularLocation>
</comment>